<dbReference type="SUPFAM" id="SSF49899">
    <property type="entry name" value="Concanavalin A-like lectins/glucanases"/>
    <property type="match status" value="1"/>
</dbReference>
<dbReference type="SMART" id="SM00589">
    <property type="entry name" value="PRY"/>
    <property type="match status" value="1"/>
</dbReference>
<dbReference type="InterPro" id="IPR050143">
    <property type="entry name" value="TRIM/RBCC"/>
</dbReference>
<keyword evidence="8" id="KW-0175">Coiled coil</keyword>
<dbReference type="GeneID" id="115402490"/>
<dbReference type="SMART" id="SM00336">
    <property type="entry name" value="BBOX"/>
    <property type="match status" value="1"/>
</dbReference>
<evidence type="ECO:0000256" key="8">
    <source>
        <dbReference type="SAM" id="Coils"/>
    </source>
</evidence>
<keyword evidence="5 7" id="KW-0863">Zinc-finger</keyword>
<dbReference type="Pfam" id="PF00643">
    <property type="entry name" value="zf-B_box"/>
    <property type="match status" value="1"/>
</dbReference>
<evidence type="ECO:0000259" key="11">
    <source>
        <dbReference type="PROSITE" id="PS50188"/>
    </source>
</evidence>
<dbReference type="AlphaFoldDB" id="A0A672FQY6"/>
<reference evidence="12" key="3">
    <citation type="submission" date="2025-09" db="UniProtKB">
        <authorList>
            <consortium name="Ensembl"/>
        </authorList>
    </citation>
    <scope>IDENTIFICATION</scope>
</reference>
<dbReference type="InterPro" id="IPR003879">
    <property type="entry name" value="Butyrophylin_SPRY"/>
</dbReference>
<dbReference type="PROSITE" id="PS50188">
    <property type="entry name" value="B302_SPRY"/>
    <property type="match status" value="1"/>
</dbReference>
<evidence type="ECO:0000256" key="7">
    <source>
        <dbReference type="PROSITE-ProRule" id="PRU00024"/>
    </source>
</evidence>
<reference evidence="12" key="1">
    <citation type="submission" date="2019-06" db="EMBL/GenBank/DDBJ databases">
        <authorList>
            <consortium name="Wellcome Sanger Institute Data Sharing"/>
        </authorList>
    </citation>
    <scope>NUCLEOTIDE SEQUENCE [LARGE SCALE GENOMIC DNA]</scope>
</reference>
<dbReference type="Gene3D" id="2.60.120.920">
    <property type="match status" value="1"/>
</dbReference>
<dbReference type="Pfam" id="PF00097">
    <property type="entry name" value="zf-C3HC4"/>
    <property type="match status" value="1"/>
</dbReference>
<keyword evidence="13" id="KW-1185">Reference proteome</keyword>
<evidence type="ECO:0000256" key="2">
    <source>
        <dbReference type="ARBA" id="ARBA00008518"/>
    </source>
</evidence>
<feature type="domain" description="B30.2/SPRY" evidence="11">
    <location>
        <begin position="273"/>
        <end position="454"/>
    </location>
</feature>
<dbReference type="Proteomes" id="UP000472267">
    <property type="component" value="Chromosome 15"/>
</dbReference>
<comment type="similarity">
    <text evidence="2">Belongs to the TRIM/RBCC family.</text>
</comment>
<dbReference type="SUPFAM" id="SSF57850">
    <property type="entry name" value="RING/U-box"/>
    <property type="match status" value="1"/>
</dbReference>
<dbReference type="PROSITE" id="PS50089">
    <property type="entry name" value="ZF_RING_2"/>
    <property type="match status" value="1"/>
</dbReference>
<keyword evidence="4" id="KW-0479">Metal-binding</keyword>
<dbReference type="InterPro" id="IPR043136">
    <property type="entry name" value="B30.2/SPRY_sf"/>
</dbReference>
<dbReference type="SUPFAM" id="SSF57845">
    <property type="entry name" value="B-box zinc-binding domain"/>
    <property type="match status" value="1"/>
</dbReference>
<evidence type="ECO:0000256" key="3">
    <source>
        <dbReference type="ARBA" id="ARBA00022490"/>
    </source>
</evidence>
<dbReference type="GO" id="GO:0005737">
    <property type="term" value="C:cytoplasm"/>
    <property type="evidence" value="ECO:0007669"/>
    <property type="project" value="UniProtKB-SubCell"/>
</dbReference>
<evidence type="ECO:0000259" key="10">
    <source>
        <dbReference type="PROSITE" id="PS50119"/>
    </source>
</evidence>
<feature type="domain" description="RING-type" evidence="9">
    <location>
        <begin position="14"/>
        <end position="54"/>
    </location>
</feature>
<evidence type="ECO:0000256" key="4">
    <source>
        <dbReference type="ARBA" id="ARBA00022723"/>
    </source>
</evidence>
<dbReference type="Ensembl" id="ENSSFAT00005007521.1">
    <property type="protein sequence ID" value="ENSSFAP00005007145.1"/>
    <property type="gene ID" value="ENSSFAG00005004264.1"/>
</dbReference>
<dbReference type="SMART" id="SM00184">
    <property type="entry name" value="RING"/>
    <property type="match status" value="1"/>
</dbReference>
<dbReference type="Gene3D" id="3.30.40.10">
    <property type="entry name" value="Zinc/RING finger domain, C3HC4 (zinc finger)"/>
    <property type="match status" value="1"/>
</dbReference>
<evidence type="ECO:0000256" key="6">
    <source>
        <dbReference type="ARBA" id="ARBA00022833"/>
    </source>
</evidence>
<dbReference type="InterPro" id="IPR018957">
    <property type="entry name" value="Znf_C3HC4_RING-type"/>
</dbReference>
<dbReference type="GO" id="GO:0008270">
    <property type="term" value="F:zinc ion binding"/>
    <property type="evidence" value="ECO:0007669"/>
    <property type="project" value="UniProtKB-KW"/>
</dbReference>
<dbReference type="Gene3D" id="3.30.160.60">
    <property type="entry name" value="Classic Zinc Finger"/>
    <property type="match status" value="1"/>
</dbReference>
<feature type="coiled-coil region" evidence="8">
    <location>
        <begin position="192"/>
        <end position="233"/>
    </location>
</feature>
<dbReference type="InterPro" id="IPR000315">
    <property type="entry name" value="Znf_B-box"/>
</dbReference>
<evidence type="ECO:0000256" key="5">
    <source>
        <dbReference type="ARBA" id="ARBA00022771"/>
    </source>
</evidence>
<dbReference type="PROSITE" id="PS50119">
    <property type="entry name" value="ZF_BBOX"/>
    <property type="match status" value="1"/>
</dbReference>
<keyword evidence="3" id="KW-0963">Cytoplasm</keyword>
<dbReference type="InterPro" id="IPR001870">
    <property type="entry name" value="B30.2/SPRY"/>
</dbReference>
<dbReference type="InterPro" id="IPR006574">
    <property type="entry name" value="PRY"/>
</dbReference>
<accession>A0A672FQY6</accession>
<dbReference type="PROSITE" id="PS00518">
    <property type="entry name" value="ZF_RING_1"/>
    <property type="match status" value="1"/>
</dbReference>
<dbReference type="Pfam" id="PF13765">
    <property type="entry name" value="PRY"/>
    <property type="match status" value="1"/>
</dbReference>
<dbReference type="PANTHER" id="PTHR24103">
    <property type="entry name" value="E3 UBIQUITIN-PROTEIN LIGASE TRIM"/>
    <property type="match status" value="1"/>
</dbReference>
<reference evidence="12" key="2">
    <citation type="submission" date="2025-08" db="UniProtKB">
        <authorList>
            <consortium name="Ensembl"/>
        </authorList>
    </citation>
    <scope>IDENTIFICATION</scope>
</reference>
<dbReference type="RefSeq" id="XP_029966895.1">
    <property type="nucleotide sequence ID" value="XM_030111035.1"/>
</dbReference>
<dbReference type="InParanoid" id="A0A672FQY6"/>
<dbReference type="InterPro" id="IPR001841">
    <property type="entry name" value="Znf_RING"/>
</dbReference>
<evidence type="ECO:0000259" key="9">
    <source>
        <dbReference type="PROSITE" id="PS50089"/>
    </source>
</evidence>
<dbReference type="OMA" id="MANHIKL"/>
<dbReference type="OrthoDB" id="654191at2759"/>
<dbReference type="InterPro" id="IPR013320">
    <property type="entry name" value="ConA-like_dom_sf"/>
</dbReference>
<dbReference type="InterPro" id="IPR017907">
    <property type="entry name" value="Znf_RING_CS"/>
</dbReference>
<proteinExistence type="inferred from homology"/>
<comment type="subcellular location">
    <subcellularLocation>
        <location evidence="1">Cytoplasm</location>
    </subcellularLocation>
</comment>
<keyword evidence="6" id="KW-0862">Zinc</keyword>
<name>A0A672FQY6_SALFA</name>
<evidence type="ECO:0000313" key="12">
    <source>
        <dbReference type="Ensembl" id="ENSSFAP00005007145.1"/>
    </source>
</evidence>
<evidence type="ECO:0000256" key="1">
    <source>
        <dbReference type="ARBA" id="ARBA00004496"/>
    </source>
</evidence>
<gene>
    <name evidence="12" type="primary">LOC115402490</name>
</gene>
<evidence type="ECO:0000313" key="13">
    <source>
        <dbReference type="Proteomes" id="UP000472267"/>
    </source>
</evidence>
<sequence length="454" mass="52100">MASKAPQPEEDCICPICCELFTDPVVLLCGHSFCTYCVTEWWKQSRIQTCPVCKDIFPMPRPPRNLALRNLSDAFRREKIQAASESKALCSLHGEKLKLFCQDDQQPICLICRDAKEHKKHNCVPVNEAAEESRGQLKVGLMHLKTSLGTSERAKARCEGMASHIELQAQQTEQSIKAQFQKVYQLLHEDEARRINALRKEAKLKREAMKARIEKWNAEILSLREKVQTIEKQINTEDILLVQNIKSTKQRLQHKPPDDENLSGALIDQAKHLGNLQFSIWKNIPKNIECTPVILDPNTASCDLNVSTDLTSVTKSDKYQPFPDNPERLGSTDILGYKGFSSGKHSWDVEVSGYWAVGVTVKTTQKEYERIWGIYMCVCTGVLRELKDLNYVDEVSVDKYPKKIRVVFDYNQGLLSFFDLDRRTHVHTVKDNFTETLFPYFRDNVRILKCQMKS</sequence>
<dbReference type="PRINTS" id="PR01407">
    <property type="entry name" value="BUTYPHLNCDUF"/>
</dbReference>
<dbReference type="InterPro" id="IPR013083">
    <property type="entry name" value="Znf_RING/FYVE/PHD"/>
</dbReference>
<feature type="domain" description="B box-type" evidence="10">
    <location>
        <begin position="85"/>
        <end position="126"/>
    </location>
</feature>
<organism evidence="12 13">
    <name type="scientific">Salarias fasciatus</name>
    <name type="common">Jewelled blenny</name>
    <name type="synonym">Blennius fasciatus</name>
    <dbReference type="NCBI Taxonomy" id="181472"/>
    <lineage>
        <taxon>Eukaryota</taxon>
        <taxon>Metazoa</taxon>
        <taxon>Chordata</taxon>
        <taxon>Craniata</taxon>
        <taxon>Vertebrata</taxon>
        <taxon>Euteleostomi</taxon>
        <taxon>Actinopterygii</taxon>
        <taxon>Neopterygii</taxon>
        <taxon>Teleostei</taxon>
        <taxon>Neoteleostei</taxon>
        <taxon>Acanthomorphata</taxon>
        <taxon>Ovalentaria</taxon>
        <taxon>Blenniimorphae</taxon>
        <taxon>Blenniiformes</taxon>
        <taxon>Blennioidei</taxon>
        <taxon>Blenniidae</taxon>
        <taxon>Salariinae</taxon>
        <taxon>Salarias</taxon>
    </lineage>
</organism>
<protein>
    <submittedName>
        <fullName evidence="12">Zinc-binding protein A33-like</fullName>
    </submittedName>
</protein>